<organism evidence="1 2">
    <name type="scientific">Phialophora macrospora</name>
    <dbReference type="NCBI Taxonomy" id="1851006"/>
    <lineage>
        <taxon>Eukaryota</taxon>
        <taxon>Fungi</taxon>
        <taxon>Dikarya</taxon>
        <taxon>Ascomycota</taxon>
        <taxon>Pezizomycotina</taxon>
        <taxon>Eurotiomycetes</taxon>
        <taxon>Chaetothyriomycetidae</taxon>
        <taxon>Chaetothyriales</taxon>
        <taxon>Herpotrichiellaceae</taxon>
        <taxon>Phialophora</taxon>
    </lineage>
</organism>
<dbReference type="Pfam" id="PF05721">
    <property type="entry name" value="PhyH"/>
    <property type="match status" value="1"/>
</dbReference>
<gene>
    <name evidence="1" type="ORF">PV04_03000</name>
</gene>
<dbReference type="AlphaFoldDB" id="A0A0D2GEZ7"/>
<keyword evidence="2" id="KW-1185">Reference proteome</keyword>
<proteinExistence type="predicted"/>
<accession>A0A0D2GEZ7</accession>
<dbReference type="SUPFAM" id="SSF51197">
    <property type="entry name" value="Clavaminate synthase-like"/>
    <property type="match status" value="1"/>
</dbReference>
<dbReference type="STRING" id="5601.A0A0D2GEZ7"/>
<dbReference type="Gene3D" id="2.60.120.620">
    <property type="entry name" value="q2cbj1_9rhob like domain"/>
    <property type="match status" value="1"/>
</dbReference>
<dbReference type="InterPro" id="IPR008775">
    <property type="entry name" value="Phytyl_CoA_dOase-like"/>
</dbReference>
<reference evidence="1 2" key="1">
    <citation type="submission" date="2015-01" db="EMBL/GenBank/DDBJ databases">
        <title>The Genome Sequence of Capronia semiimmersa CBS27337.</title>
        <authorList>
            <consortium name="The Broad Institute Genomics Platform"/>
            <person name="Cuomo C."/>
            <person name="de Hoog S."/>
            <person name="Gorbushina A."/>
            <person name="Stielow B."/>
            <person name="Teixiera M."/>
            <person name="Abouelleil A."/>
            <person name="Chapman S.B."/>
            <person name="Priest M."/>
            <person name="Young S.K."/>
            <person name="Wortman J."/>
            <person name="Nusbaum C."/>
            <person name="Birren B."/>
        </authorList>
    </citation>
    <scope>NUCLEOTIDE SEQUENCE [LARGE SCALE GENOMIC DNA]</scope>
    <source>
        <strain evidence="1 2">CBS 27337</strain>
    </source>
</reference>
<dbReference type="Proteomes" id="UP000054266">
    <property type="component" value="Unassembled WGS sequence"/>
</dbReference>
<protein>
    <recommendedName>
        <fullName evidence="3">Phytanoyl-CoA dioxygenase</fullName>
    </recommendedName>
</protein>
<evidence type="ECO:0000313" key="1">
    <source>
        <dbReference type="EMBL" id="KIW70759.1"/>
    </source>
</evidence>
<sequence>MGSISQTPTYTVERIDRSNVKGIIEAIAKNGCCIVKNFTDAATVQQVNRETRPYLDADVPWEGDLFPPETRRCANLAGRSRTAREKWLVDPLVRACTAKFVDKTTSNYYGETKHTYTSEAQCSIAMTFDIGPGAKAQRLHRDDKNYHVDHPDQTETGYRYGTDVELAFMVPGVLTTKDNGATLAIPGSHLWPSDWVPKLGDEKVTYAEMEVGDCWIMLGSLYHAGGANITRDEKRTVHGLFFVRGYLRQEENVYLANSAEEVTSWSPEAQKVLGYSISSPNLGFVEFVPPVAYLAGVRPAMGNQKDFDASQERAKLSGPS</sequence>
<evidence type="ECO:0000313" key="2">
    <source>
        <dbReference type="Proteomes" id="UP000054266"/>
    </source>
</evidence>
<evidence type="ECO:0008006" key="3">
    <source>
        <dbReference type="Google" id="ProtNLM"/>
    </source>
</evidence>
<name>A0A0D2GEZ7_9EURO</name>
<dbReference type="HOGENOM" id="CLU_047725_0_1_1"/>
<dbReference type="EMBL" id="KN846957">
    <property type="protein sequence ID" value="KIW70759.1"/>
    <property type="molecule type" value="Genomic_DNA"/>
</dbReference>